<dbReference type="EMBL" id="BOOJ01000077">
    <property type="protein sequence ID" value="GIH97096.1"/>
    <property type="molecule type" value="Genomic_DNA"/>
</dbReference>
<accession>A0A8J3WRP8</accession>
<gene>
    <name evidence="1" type="ORF">Psi01_77260</name>
</gene>
<evidence type="ECO:0000313" key="2">
    <source>
        <dbReference type="Proteomes" id="UP000619788"/>
    </source>
</evidence>
<dbReference type="AlphaFoldDB" id="A0A8J3WRP8"/>
<proteinExistence type="predicted"/>
<dbReference type="Proteomes" id="UP000619788">
    <property type="component" value="Unassembled WGS sequence"/>
</dbReference>
<evidence type="ECO:0000313" key="1">
    <source>
        <dbReference type="EMBL" id="GIH97096.1"/>
    </source>
</evidence>
<protein>
    <submittedName>
        <fullName evidence="1">Uncharacterized protein</fullName>
    </submittedName>
</protein>
<reference evidence="1 2" key="1">
    <citation type="submission" date="2021-01" db="EMBL/GenBank/DDBJ databases">
        <title>Whole genome shotgun sequence of Planobispora siamensis NBRC 107568.</title>
        <authorList>
            <person name="Komaki H."/>
            <person name="Tamura T."/>
        </authorList>
    </citation>
    <scope>NUCLEOTIDE SEQUENCE [LARGE SCALE GENOMIC DNA]</scope>
    <source>
        <strain evidence="1 2">NBRC 107568</strain>
    </source>
</reference>
<sequence>MFQPGASLLSCRAAIPLSNHILARLAKLIRAHRAERRSPDTAPLENNRRIIAEIAVLCHLIL</sequence>
<keyword evidence="2" id="KW-1185">Reference proteome</keyword>
<name>A0A8J3WRP8_9ACTN</name>
<comment type="caution">
    <text evidence="1">The sequence shown here is derived from an EMBL/GenBank/DDBJ whole genome shotgun (WGS) entry which is preliminary data.</text>
</comment>
<organism evidence="1 2">
    <name type="scientific">Planobispora siamensis</name>
    <dbReference type="NCBI Taxonomy" id="936338"/>
    <lineage>
        <taxon>Bacteria</taxon>
        <taxon>Bacillati</taxon>
        <taxon>Actinomycetota</taxon>
        <taxon>Actinomycetes</taxon>
        <taxon>Streptosporangiales</taxon>
        <taxon>Streptosporangiaceae</taxon>
        <taxon>Planobispora</taxon>
    </lineage>
</organism>